<feature type="region of interest" description="Disordered" evidence="1">
    <location>
        <begin position="103"/>
        <end position="124"/>
    </location>
</feature>
<name>D7B4N4_NOCDD</name>
<dbReference type="GeneID" id="91489469"/>
<evidence type="ECO:0000313" key="2">
    <source>
        <dbReference type="EMBL" id="ADH67074.1"/>
    </source>
</evidence>
<dbReference type="STRING" id="446468.Ndas_1645"/>
<protein>
    <submittedName>
        <fullName evidence="2">Uncharacterized protein</fullName>
    </submittedName>
</protein>
<proteinExistence type="predicted"/>
<evidence type="ECO:0000256" key="1">
    <source>
        <dbReference type="SAM" id="MobiDB-lite"/>
    </source>
</evidence>
<accession>D7B4N4</accession>
<dbReference type="KEGG" id="nda:Ndas_1645"/>
<feature type="compositionally biased region" description="Polar residues" evidence="1">
    <location>
        <begin position="1"/>
        <end position="10"/>
    </location>
</feature>
<reference evidence="2 3" key="1">
    <citation type="journal article" date="2010" name="Stand. Genomic Sci.">
        <title>Complete genome sequence of Nocardiopsis dassonvillei type strain (IMRU 509).</title>
        <authorList>
            <person name="Sun H."/>
            <person name="Lapidus A."/>
            <person name="Nolan M."/>
            <person name="Lucas S."/>
            <person name="Del Rio T.G."/>
            <person name="Tice H."/>
            <person name="Cheng J.F."/>
            <person name="Tapia R."/>
            <person name="Han C."/>
            <person name="Goodwin L."/>
            <person name="Pitluck S."/>
            <person name="Pagani I."/>
            <person name="Ivanova N."/>
            <person name="Mavromatis K."/>
            <person name="Mikhailova N."/>
            <person name="Pati A."/>
            <person name="Chen A."/>
            <person name="Palaniappan K."/>
            <person name="Land M."/>
            <person name="Hauser L."/>
            <person name="Chang Y.J."/>
            <person name="Jeffries C.D."/>
            <person name="Djao O.D."/>
            <person name="Rohde M."/>
            <person name="Sikorski J."/>
            <person name="Goker M."/>
            <person name="Woyke T."/>
            <person name="Bristow J."/>
            <person name="Eisen J.A."/>
            <person name="Markowitz V."/>
            <person name="Hugenholtz P."/>
            <person name="Kyrpides N.C."/>
            <person name="Klenk H.P."/>
        </authorList>
    </citation>
    <scope>NUCLEOTIDE SEQUENCE [LARGE SCALE GENOMIC DNA]</scope>
    <source>
        <strain evidence="3">ATCC 23218 / DSM 43111 / CIP 107115 / JCM 7437 / KCTC 9190 / NBRC 14626 / NCTC 10488 / NRRL B-5397 / IMRU 509</strain>
    </source>
</reference>
<dbReference type="HOGENOM" id="CLU_2001478_0_0_11"/>
<keyword evidence="3" id="KW-1185">Reference proteome</keyword>
<sequence length="124" mass="14047">MGQDQRTQGSAFERLAADHSGWTINREPRSASPSVWAATRGTEHLVAPTAADLLDRLEGQELARLQAEYGGRYSIRHSRTLWIATLRVDDGTEPTLMCDTWPEMETRMRTPGSWGQVPRTRRPR</sequence>
<evidence type="ECO:0000313" key="3">
    <source>
        <dbReference type="Proteomes" id="UP000002219"/>
    </source>
</evidence>
<dbReference type="AlphaFoldDB" id="D7B4N4"/>
<dbReference type="RefSeq" id="WP_013152681.1">
    <property type="nucleotide sequence ID" value="NC_014210.1"/>
</dbReference>
<dbReference type="EMBL" id="CP002040">
    <property type="protein sequence ID" value="ADH67074.1"/>
    <property type="molecule type" value="Genomic_DNA"/>
</dbReference>
<gene>
    <name evidence="2" type="ordered locus">Ndas_1645</name>
</gene>
<feature type="region of interest" description="Disordered" evidence="1">
    <location>
        <begin position="1"/>
        <end position="33"/>
    </location>
</feature>
<organism evidence="2 3">
    <name type="scientific">Nocardiopsis dassonvillei (strain ATCC 23218 / DSM 43111 / CIP 107115 / JCM 7437 / KCTC 9190 / NBRC 14626 / NCTC 10488 / NRRL B-5397 / IMRU 509)</name>
    <name type="common">Actinomadura dassonvillei</name>
    <dbReference type="NCBI Taxonomy" id="446468"/>
    <lineage>
        <taxon>Bacteria</taxon>
        <taxon>Bacillati</taxon>
        <taxon>Actinomycetota</taxon>
        <taxon>Actinomycetes</taxon>
        <taxon>Streptosporangiales</taxon>
        <taxon>Nocardiopsidaceae</taxon>
        <taxon>Nocardiopsis</taxon>
    </lineage>
</organism>
<dbReference type="Proteomes" id="UP000002219">
    <property type="component" value="Chromosome 1"/>
</dbReference>